<accession>A0A8J5XJA4</accession>
<evidence type="ECO:0000256" key="1">
    <source>
        <dbReference type="ARBA" id="ARBA00010271"/>
    </source>
</evidence>
<keyword evidence="2" id="KW-0472">Membrane</keyword>
<dbReference type="InterPro" id="IPR040911">
    <property type="entry name" value="Exostosin_GT47"/>
</dbReference>
<dbReference type="EMBL" id="JAGTXO010000021">
    <property type="protein sequence ID" value="KAG8462362.1"/>
    <property type="molecule type" value="Genomic_DNA"/>
</dbReference>
<evidence type="ECO:0000256" key="2">
    <source>
        <dbReference type="SAM" id="Phobius"/>
    </source>
</evidence>
<evidence type="ECO:0000313" key="4">
    <source>
        <dbReference type="EMBL" id="KAG8462362.1"/>
    </source>
</evidence>
<gene>
    <name evidence="4" type="ORF">KFE25_012182</name>
</gene>
<feature type="domain" description="Exostosin GT47" evidence="3">
    <location>
        <begin position="183"/>
        <end position="399"/>
    </location>
</feature>
<comment type="similarity">
    <text evidence="1">Belongs to the glycosyltransferase 47 family.</text>
</comment>
<reference evidence="4" key="1">
    <citation type="submission" date="2021-05" db="EMBL/GenBank/DDBJ databases">
        <title>The genome of the haptophyte Pavlova lutheri (Diacronema luteri, Pavlovales) - a model for lipid biosynthesis in eukaryotic algae.</title>
        <authorList>
            <person name="Hulatt C.J."/>
            <person name="Posewitz M.C."/>
        </authorList>
    </citation>
    <scope>NUCLEOTIDE SEQUENCE</scope>
    <source>
        <strain evidence="4">NIVA-4/92</strain>
    </source>
</reference>
<sequence length="465" mass="52745">MESRARESRRRGHCVRAVAAAATLLVAGVALWRSGQIRWPAHAHGAARGRRARPADWPSRSTFDATCARSAPIRTCPGYNVCLAEIFDFDEDEMLRARRDSRLGPPPLERARPWCTQWSCIDRTSCELPFKMYQYKPDDLRGMQLADCLQPTNLSRPGIVEHLTEDPSRACAFWFEVRERCRVLRHVSRLKHWRGNGLNHVFVVHTDEGISAVERVKYFGRAAIAQGHATAERFVRGLDIALGLRPKKFTTPDAQLAASPPWARRYLLTFKGAVTHRARVRAGMHHDARRRVLLVTYPNPHQCLASTSVDHPHAQRRSHAFSPLHADCCVKLRAHYTSYNYGSLMNTTFALITPGRQPASYRLAETMASGCIPVFFGFEDAMLPHAQLIDWRALSLSAPVDVDFEGKLLPRLEALVADRERILRMQRALRRALGYFLDRPDGTPAGDVAIVETLRKRFSFELRRN</sequence>
<keyword evidence="2" id="KW-0812">Transmembrane</keyword>
<protein>
    <recommendedName>
        <fullName evidence="3">Exostosin GT47 domain-containing protein</fullName>
    </recommendedName>
</protein>
<evidence type="ECO:0000313" key="5">
    <source>
        <dbReference type="Proteomes" id="UP000751190"/>
    </source>
</evidence>
<name>A0A8J5XJA4_DIALT</name>
<dbReference type="Pfam" id="PF03016">
    <property type="entry name" value="Exostosin_GT47"/>
    <property type="match status" value="1"/>
</dbReference>
<dbReference type="AlphaFoldDB" id="A0A8J5XJA4"/>
<dbReference type="InterPro" id="IPR004263">
    <property type="entry name" value="Exostosin"/>
</dbReference>
<keyword evidence="5" id="KW-1185">Reference proteome</keyword>
<dbReference type="GO" id="GO:0016757">
    <property type="term" value="F:glycosyltransferase activity"/>
    <property type="evidence" value="ECO:0007669"/>
    <property type="project" value="InterPro"/>
</dbReference>
<dbReference type="PANTHER" id="PTHR11062:SF73">
    <property type="entry name" value="EXOSTOSIN-LIKE 3"/>
    <property type="match status" value="1"/>
</dbReference>
<proteinExistence type="inferred from homology"/>
<evidence type="ECO:0000259" key="3">
    <source>
        <dbReference type="Pfam" id="PF03016"/>
    </source>
</evidence>
<dbReference type="Proteomes" id="UP000751190">
    <property type="component" value="Unassembled WGS sequence"/>
</dbReference>
<comment type="caution">
    <text evidence="4">The sequence shown here is derived from an EMBL/GenBank/DDBJ whole genome shotgun (WGS) entry which is preliminary data.</text>
</comment>
<dbReference type="PANTHER" id="PTHR11062">
    <property type="entry name" value="EXOSTOSIN HEPARAN SULFATE GLYCOSYLTRANSFERASE -RELATED"/>
    <property type="match status" value="1"/>
</dbReference>
<organism evidence="4 5">
    <name type="scientific">Diacronema lutheri</name>
    <name type="common">Unicellular marine alga</name>
    <name type="synonym">Monochrysis lutheri</name>
    <dbReference type="NCBI Taxonomy" id="2081491"/>
    <lineage>
        <taxon>Eukaryota</taxon>
        <taxon>Haptista</taxon>
        <taxon>Haptophyta</taxon>
        <taxon>Pavlovophyceae</taxon>
        <taxon>Pavlovales</taxon>
        <taxon>Pavlovaceae</taxon>
        <taxon>Diacronema</taxon>
    </lineage>
</organism>
<keyword evidence="2" id="KW-1133">Transmembrane helix</keyword>
<feature type="transmembrane region" description="Helical" evidence="2">
    <location>
        <begin position="12"/>
        <end position="32"/>
    </location>
</feature>
<dbReference type="OrthoDB" id="46921at2759"/>